<keyword evidence="2" id="KW-0808">Transferase</keyword>
<dbReference type="CDD" id="cd02440">
    <property type="entry name" value="AdoMet_MTases"/>
    <property type="match status" value="1"/>
</dbReference>
<evidence type="ECO:0000313" key="2">
    <source>
        <dbReference type="EMBL" id="MWV42301.1"/>
    </source>
</evidence>
<dbReference type="SUPFAM" id="SSF53335">
    <property type="entry name" value="S-adenosyl-L-methionine-dependent methyltransferases"/>
    <property type="match status" value="1"/>
</dbReference>
<comment type="caution">
    <text evidence="2">The sequence shown here is derived from an EMBL/GenBank/DDBJ whole genome shotgun (WGS) entry which is preliminary data.</text>
</comment>
<dbReference type="Proteomes" id="UP000460318">
    <property type="component" value="Unassembled WGS sequence"/>
</dbReference>
<dbReference type="InterPro" id="IPR041698">
    <property type="entry name" value="Methyltransf_25"/>
</dbReference>
<dbReference type="GO" id="GO:0008168">
    <property type="term" value="F:methyltransferase activity"/>
    <property type="evidence" value="ECO:0007669"/>
    <property type="project" value="UniProtKB-KW"/>
</dbReference>
<evidence type="ECO:0000259" key="1">
    <source>
        <dbReference type="Pfam" id="PF13649"/>
    </source>
</evidence>
<keyword evidence="2" id="KW-0489">Methyltransferase</keyword>
<protein>
    <submittedName>
        <fullName evidence="2">Methyltransferase domain-containing protein</fullName>
    </submittedName>
</protein>
<dbReference type="AlphaFoldDB" id="A0A7X3IFD2"/>
<sequence>MHGPSPTLLIFEFGERSGKKYCAPTWNRRFEPIVDIKRDAETIGRDHEEDQKQVWEKLWSKDVSYRWDSLSELVFNALRETIGSFDGKRIVEAGSGTGKISLRLAMEGAEVTLVDYAKQALDQSKLAFRMKNRMAQFVRSDIRSMPLEENAYEVCWNAGVLEHFSNEEKVNILREMARITKPGGQIVVLVPYSGCLPYRMGKAFAEQSGTWPYGVEMPVESLKDAFGKAGIQMSEERCIGFLESLDFLDFIPDGLHVKSGLRQWYASLEMEERRLFPGYLLLTHGIII</sequence>
<dbReference type="EMBL" id="WUBI01000001">
    <property type="protein sequence ID" value="MWV42301.1"/>
    <property type="molecule type" value="Genomic_DNA"/>
</dbReference>
<evidence type="ECO:0000313" key="3">
    <source>
        <dbReference type="Proteomes" id="UP000460318"/>
    </source>
</evidence>
<organism evidence="2 3">
    <name type="scientific">Paenibacillus dendrobii</name>
    <dbReference type="NCBI Taxonomy" id="2691084"/>
    <lineage>
        <taxon>Bacteria</taxon>
        <taxon>Bacillati</taxon>
        <taxon>Bacillota</taxon>
        <taxon>Bacilli</taxon>
        <taxon>Bacillales</taxon>
        <taxon>Paenibacillaceae</taxon>
        <taxon>Paenibacillus</taxon>
    </lineage>
</organism>
<gene>
    <name evidence="2" type="ORF">GRF59_01540</name>
</gene>
<name>A0A7X3IFD2_9BACL</name>
<reference evidence="2 3" key="1">
    <citation type="submission" date="2019-12" db="EMBL/GenBank/DDBJ databases">
        <title>Paenibacillus sp. nov., an endophytic bacterium isolated from the stem of Dendrobium.</title>
        <authorList>
            <person name="Zhao R."/>
        </authorList>
    </citation>
    <scope>NUCLEOTIDE SEQUENCE [LARGE SCALE GENOMIC DNA]</scope>
    <source>
        <strain evidence="2 3">HJL G12</strain>
    </source>
</reference>
<proteinExistence type="predicted"/>
<dbReference type="GO" id="GO:0032259">
    <property type="term" value="P:methylation"/>
    <property type="evidence" value="ECO:0007669"/>
    <property type="project" value="UniProtKB-KW"/>
</dbReference>
<dbReference type="Pfam" id="PF13649">
    <property type="entry name" value="Methyltransf_25"/>
    <property type="match status" value="1"/>
</dbReference>
<keyword evidence="3" id="KW-1185">Reference proteome</keyword>
<dbReference type="InterPro" id="IPR029063">
    <property type="entry name" value="SAM-dependent_MTases_sf"/>
</dbReference>
<dbReference type="PANTHER" id="PTHR43591">
    <property type="entry name" value="METHYLTRANSFERASE"/>
    <property type="match status" value="1"/>
</dbReference>
<accession>A0A7X3IFD2</accession>
<dbReference type="Gene3D" id="3.40.50.150">
    <property type="entry name" value="Vaccinia Virus protein VP39"/>
    <property type="match status" value="1"/>
</dbReference>
<feature type="domain" description="Methyltransferase" evidence="1">
    <location>
        <begin position="90"/>
        <end position="184"/>
    </location>
</feature>